<accession>A0A8T2AAI5</accession>
<dbReference type="Pfam" id="PF00168">
    <property type="entry name" value="C2"/>
    <property type="match status" value="1"/>
</dbReference>
<dbReference type="GO" id="GO:0006952">
    <property type="term" value="P:defense response"/>
    <property type="evidence" value="ECO:0007669"/>
    <property type="project" value="InterPro"/>
</dbReference>
<dbReference type="PROSITE" id="PS50004">
    <property type="entry name" value="C2"/>
    <property type="match status" value="1"/>
</dbReference>
<dbReference type="EMBL" id="JAEFBK010000009">
    <property type="protein sequence ID" value="KAG7570607.1"/>
    <property type="molecule type" value="Genomic_DNA"/>
</dbReference>
<evidence type="ECO:0000259" key="1">
    <source>
        <dbReference type="PROSITE" id="PS50004"/>
    </source>
</evidence>
<reference evidence="2 3" key="1">
    <citation type="submission" date="2020-12" db="EMBL/GenBank/DDBJ databases">
        <title>Concerted genomic and epigenomic changes stabilize Arabidopsis allopolyploids.</title>
        <authorList>
            <person name="Chen Z."/>
        </authorList>
    </citation>
    <scope>NUCLEOTIDE SEQUENCE [LARGE SCALE GENOMIC DNA]</scope>
    <source>
        <strain evidence="2">Allo738</strain>
        <tissue evidence="2">Leaf</tissue>
    </source>
</reference>
<dbReference type="Proteomes" id="UP000694240">
    <property type="component" value="Chromosome 9"/>
</dbReference>
<evidence type="ECO:0000313" key="2">
    <source>
        <dbReference type="EMBL" id="KAG7570607.1"/>
    </source>
</evidence>
<comment type="caution">
    <text evidence="2">The sequence shown here is derived from an EMBL/GenBank/DDBJ whole genome shotgun (WGS) entry which is preliminary data.</text>
</comment>
<feature type="domain" description="C2" evidence="1">
    <location>
        <begin position="1"/>
        <end position="111"/>
    </location>
</feature>
<gene>
    <name evidence="2" type="ORF">ISN45_Aa04g031870</name>
</gene>
<keyword evidence="3" id="KW-1185">Reference proteome</keyword>
<protein>
    <submittedName>
        <fullName evidence="2">C2 domain</fullName>
    </submittedName>
</protein>
<name>A0A8T2AAI5_9BRAS</name>
<dbReference type="InterPro" id="IPR000008">
    <property type="entry name" value="C2_dom"/>
</dbReference>
<proteinExistence type="predicted"/>
<dbReference type="PANTHER" id="PTHR32246:SF17">
    <property type="entry name" value="BON1-ASSOCIATED PROTEIN 2"/>
    <property type="match status" value="1"/>
</dbReference>
<organism evidence="2 3">
    <name type="scientific">Arabidopsis thaliana x Arabidopsis arenosa</name>
    <dbReference type="NCBI Taxonomy" id="1240361"/>
    <lineage>
        <taxon>Eukaryota</taxon>
        <taxon>Viridiplantae</taxon>
        <taxon>Streptophyta</taxon>
        <taxon>Embryophyta</taxon>
        <taxon>Tracheophyta</taxon>
        <taxon>Spermatophyta</taxon>
        <taxon>Magnoliopsida</taxon>
        <taxon>eudicotyledons</taxon>
        <taxon>Gunneridae</taxon>
        <taxon>Pentapetalae</taxon>
        <taxon>rosids</taxon>
        <taxon>malvids</taxon>
        <taxon>Brassicales</taxon>
        <taxon>Brassicaceae</taxon>
        <taxon>Camelineae</taxon>
        <taxon>Arabidopsis</taxon>
    </lineage>
</organism>
<dbReference type="PANTHER" id="PTHR32246">
    <property type="entry name" value="INGRESSION PROTEIN FIC1"/>
    <property type="match status" value="1"/>
</dbReference>
<sequence length="200" mass="22096">MSYSTVKRSLEIEVISAEGLKVDRKPLKKKTYSVVRIDEKSWASKLDELGGSYPIWKDKFDMEMPINASLRFISIEVYYRTSSGSDKNVGYAKIPVTDFIGGFAPLGHLNFLSYRLRDEYGDKCGIVNVSIMVKPDGNDKSSSFAVAPVDYAACSWQATAASNNQMWRPRTSSSMASTAGYGGGRVVTGVPVWCAYQRPS</sequence>
<dbReference type="AlphaFoldDB" id="A0A8T2AAI5"/>
<dbReference type="InterPro" id="IPR044750">
    <property type="entry name" value="C2_SRC2/BAP"/>
</dbReference>
<dbReference type="SMART" id="SM00239">
    <property type="entry name" value="C2"/>
    <property type="match status" value="1"/>
</dbReference>
<dbReference type="CDD" id="cd04051">
    <property type="entry name" value="C2_SRC2_like"/>
    <property type="match status" value="1"/>
</dbReference>
<evidence type="ECO:0000313" key="3">
    <source>
        <dbReference type="Proteomes" id="UP000694240"/>
    </source>
</evidence>